<protein>
    <submittedName>
        <fullName evidence="2">Uncharacterized protein</fullName>
    </submittedName>
</protein>
<keyword evidence="1" id="KW-0472">Membrane</keyword>
<evidence type="ECO:0000313" key="3">
    <source>
        <dbReference type="Proteomes" id="UP000198310"/>
    </source>
</evidence>
<dbReference type="EMBL" id="FZNS01000011">
    <property type="protein sequence ID" value="SNR92789.1"/>
    <property type="molecule type" value="Genomic_DNA"/>
</dbReference>
<organism evidence="2 3">
    <name type="scientific">Hymenobacter mucosus</name>
    <dbReference type="NCBI Taxonomy" id="1411120"/>
    <lineage>
        <taxon>Bacteria</taxon>
        <taxon>Pseudomonadati</taxon>
        <taxon>Bacteroidota</taxon>
        <taxon>Cytophagia</taxon>
        <taxon>Cytophagales</taxon>
        <taxon>Hymenobacteraceae</taxon>
        <taxon>Hymenobacter</taxon>
    </lineage>
</organism>
<sequence length="154" mass="17421">MFKEIWPYLIPFISSLLSAGVGYWLAGRNRAIAETSAQKEKREKAEKEQTAEVAALRGVYTTLAASFEERKRLADAARTEDKLKFESDLAAVTGILKEFTEAQRLLTGIATNVANHEKRLDRHEADFRHYNDTLDTIRDHLNQLALRAGPRHAP</sequence>
<evidence type="ECO:0000313" key="2">
    <source>
        <dbReference type="EMBL" id="SNR92789.1"/>
    </source>
</evidence>
<evidence type="ECO:0000256" key="1">
    <source>
        <dbReference type="SAM" id="Phobius"/>
    </source>
</evidence>
<proteinExistence type="predicted"/>
<keyword evidence="3" id="KW-1185">Reference proteome</keyword>
<dbReference type="RefSeq" id="WP_089333947.1">
    <property type="nucleotide sequence ID" value="NZ_FZNS01000011.1"/>
</dbReference>
<dbReference type="AlphaFoldDB" id="A0A239AB69"/>
<keyword evidence="1" id="KW-1133">Transmembrane helix</keyword>
<reference evidence="3" key="1">
    <citation type="submission" date="2017-06" db="EMBL/GenBank/DDBJ databases">
        <authorList>
            <person name="Varghese N."/>
            <person name="Submissions S."/>
        </authorList>
    </citation>
    <scope>NUCLEOTIDE SEQUENCE [LARGE SCALE GENOMIC DNA]</scope>
    <source>
        <strain evidence="3">DSM 28041</strain>
    </source>
</reference>
<gene>
    <name evidence="2" type="ORF">SAMN06269173_111121</name>
</gene>
<keyword evidence="1" id="KW-0812">Transmembrane</keyword>
<accession>A0A239AB69</accession>
<dbReference type="Proteomes" id="UP000198310">
    <property type="component" value="Unassembled WGS sequence"/>
</dbReference>
<feature type="transmembrane region" description="Helical" evidence="1">
    <location>
        <begin position="6"/>
        <end position="26"/>
    </location>
</feature>
<name>A0A239AB69_9BACT</name>